<reference evidence="3 4" key="1">
    <citation type="journal article" date="2014" name="PLoS ONE">
        <title>Global Analysis of Gene Expression Profiles in Physic Nut (Jatropha curcas L.) Seedlings Exposed to Salt Stress.</title>
        <authorList>
            <person name="Zhang L."/>
            <person name="Zhang C."/>
            <person name="Wu P."/>
            <person name="Chen Y."/>
            <person name="Li M."/>
            <person name="Jiang H."/>
            <person name="Wu G."/>
        </authorList>
    </citation>
    <scope>NUCLEOTIDE SEQUENCE [LARGE SCALE GENOMIC DNA]</scope>
    <source>
        <strain evidence="4">cv. GZQX0401</strain>
        <tissue evidence="3">Young leaves</tissue>
    </source>
</reference>
<evidence type="ECO:0000313" key="3">
    <source>
        <dbReference type="EMBL" id="KDP21064.1"/>
    </source>
</evidence>
<dbReference type="OrthoDB" id="851663at2759"/>
<protein>
    <submittedName>
        <fullName evidence="3">Uncharacterized protein</fullName>
    </submittedName>
</protein>
<feature type="region of interest" description="Disordered" evidence="1">
    <location>
        <begin position="53"/>
        <end position="77"/>
    </location>
</feature>
<accession>A0A067JNH9</accession>
<name>A0A067JNH9_JATCU</name>
<dbReference type="EMBL" id="KK915662">
    <property type="protein sequence ID" value="KDP21064.1"/>
    <property type="molecule type" value="Genomic_DNA"/>
</dbReference>
<evidence type="ECO:0000256" key="2">
    <source>
        <dbReference type="SAM" id="SignalP"/>
    </source>
</evidence>
<dbReference type="Proteomes" id="UP000027138">
    <property type="component" value="Unassembled WGS sequence"/>
</dbReference>
<evidence type="ECO:0000256" key="1">
    <source>
        <dbReference type="SAM" id="MobiDB-lite"/>
    </source>
</evidence>
<gene>
    <name evidence="3" type="ORF">JCGZ_21535</name>
</gene>
<feature type="chain" id="PRO_5001638832" evidence="2">
    <location>
        <begin position="26"/>
        <end position="77"/>
    </location>
</feature>
<keyword evidence="4" id="KW-1185">Reference proteome</keyword>
<organism evidence="3 4">
    <name type="scientific">Jatropha curcas</name>
    <name type="common">Barbados nut</name>
    <dbReference type="NCBI Taxonomy" id="180498"/>
    <lineage>
        <taxon>Eukaryota</taxon>
        <taxon>Viridiplantae</taxon>
        <taxon>Streptophyta</taxon>
        <taxon>Embryophyta</taxon>
        <taxon>Tracheophyta</taxon>
        <taxon>Spermatophyta</taxon>
        <taxon>Magnoliopsida</taxon>
        <taxon>eudicotyledons</taxon>
        <taxon>Gunneridae</taxon>
        <taxon>Pentapetalae</taxon>
        <taxon>rosids</taxon>
        <taxon>fabids</taxon>
        <taxon>Malpighiales</taxon>
        <taxon>Euphorbiaceae</taxon>
        <taxon>Crotonoideae</taxon>
        <taxon>Jatropheae</taxon>
        <taxon>Jatropha</taxon>
    </lineage>
</organism>
<sequence>MAKLGFLCLLITIVLVLLFSAKVESGRPLDSNFKKRNVRQLYEALNEFANTANRSGYEYPDRKSPGGPDPQHHSKHD</sequence>
<evidence type="ECO:0000313" key="4">
    <source>
        <dbReference type="Proteomes" id="UP000027138"/>
    </source>
</evidence>
<keyword evidence="2" id="KW-0732">Signal</keyword>
<feature type="signal peptide" evidence="2">
    <location>
        <begin position="1"/>
        <end position="25"/>
    </location>
</feature>
<proteinExistence type="predicted"/>
<dbReference type="AlphaFoldDB" id="A0A067JNH9"/>